<gene>
    <name evidence="1" type="ORF">A2719_04500</name>
</gene>
<organism evidence="1 2">
    <name type="scientific">Candidatus Ryanbacteria bacterium RIFCSPHIGHO2_01_FULL_45_22</name>
    <dbReference type="NCBI Taxonomy" id="1802114"/>
    <lineage>
        <taxon>Bacteria</taxon>
        <taxon>Candidatus Ryaniibacteriota</taxon>
    </lineage>
</organism>
<name>A0A1G2G2F4_9BACT</name>
<protein>
    <recommendedName>
        <fullName evidence="3">Plasmid stabilization protein</fullName>
    </recommendedName>
</protein>
<dbReference type="InterPro" id="IPR035093">
    <property type="entry name" value="RelE/ParE_toxin_dom_sf"/>
</dbReference>
<comment type="caution">
    <text evidence="1">The sequence shown here is derived from an EMBL/GenBank/DDBJ whole genome shotgun (WGS) entry which is preliminary data.</text>
</comment>
<sequence>MKVVYADEFVKQFHKLPQSIQHSFRVQERIFKKNWRDSRLHTKKLKGALQMFSFRITRAYHALFMFVETHTVLFATIGHRKDIYR</sequence>
<proteinExistence type="predicted"/>
<evidence type="ECO:0008006" key="3">
    <source>
        <dbReference type="Google" id="ProtNLM"/>
    </source>
</evidence>
<dbReference type="SUPFAM" id="SSF143011">
    <property type="entry name" value="RelE-like"/>
    <property type="match status" value="1"/>
</dbReference>
<reference evidence="1 2" key="1">
    <citation type="journal article" date="2016" name="Nat. Commun.">
        <title>Thousands of microbial genomes shed light on interconnected biogeochemical processes in an aquifer system.</title>
        <authorList>
            <person name="Anantharaman K."/>
            <person name="Brown C.T."/>
            <person name="Hug L.A."/>
            <person name="Sharon I."/>
            <person name="Castelle C.J."/>
            <person name="Probst A.J."/>
            <person name="Thomas B.C."/>
            <person name="Singh A."/>
            <person name="Wilkins M.J."/>
            <person name="Karaoz U."/>
            <person name="Brodie E.L."/>
            <person name="Williams K.H."/>
            <person name="Hubbard S.S."/>
            <person name="Banfield J.F."/>
        </authorList>
    </citation>
    <scope>NUCLEOTIDE SEQUENCE [LARGE SCALE GENOMIC DNA]</scope>
</reference>
<accession>A0A1G2G2F4</accession>
<dbReference type="AlphaFoldDB" id="A0A1G2G2F4"/>
<evidence type="ECO:0000313" key="1">
    <source>
        <dbReference type="EMBL" id="OGZ44297.1"/>
    </source>
</evidence>
<evidence type="ECO:0000313" key="2">
    <source>
        <dbReference type="Proteomes" id="UP000177480"/>
    </source>
</evidence>
<dbReference type="EMBL" id="MHNK01000004">
    <property type="protein sequence ID" value="OGZ44297.1"/>
    <property type="molecule type" value="Genomic_DNA"/>
</dbReference>
<dbReference type="STRING" id="1802114.A2719_04500"/>
<dbReference type="Gene3D" id="3.30.2310.20">
    <property type="entry name" value="RelE-like"/>
    <property type="match status" value="1"/>
</dbReference>
<dbReference type="Proteomes" id="UP000177480">
    <property type="component" value="Unassembled WGS sequence"/>
</dbReference>